<reference evidence="2 3" key="1">
    <citation type="journal article" date="2012" name="PLoS ONE">
        <title>The purine-utilizing bacterium Clostridium acidurici 9a: a genome-guided metabolic reconsideration.</title>
        <authorList>
            <person name="Hartwich K."/>
            <person name="Poehlein A."/>
            <person name="Daniel R."/>
        </authorList>
    </citation>
    <scope>NUCLEOTIDE SEQUENCE [LARGE SCALE GENOMIC DNA]</scope>
    <source>
        <strain evidence="3">ATCC 7906 / DSM 604 / BCRC 14475 / CIP 104303 / KCTC 5404 / NCIMB 10678 / 9a</strain>
    </source>
</reference>
<gene>
    <name evidence="2" type="primary">spoIIM</name>
    <name evidence="2" type="ordered locus">Curi_c14030</name>
</gene>
<dbReference type="InterPro" id="IPR014196">
    <property type="entry name" value="SpoIIM"/>
</dbReference>
<feature type="transmembrane region" description="Helical" evidence="1">
    <location>
        <begin position="122"/>
        <end position="151"/>
    </location>
</feature>
<keyword evidence="1" id="KW-0812">Transmembrane</keyword>
<dbReference type="AlphaFoldDB" id="K0AX99"/>
<dbReference type="Proteomes" id="UP000006094">
    <property type="component" value="Chromosome"/>
</dbReference>
<dbReference type="HOGENOM" id="CLU_085980_0_0_9"/>
<dbReference type="EMBL" id="CP003326">
    <property type="protein sequence ID" value="AFS78413.1"/>
    <property type="molecule type" value="Genomic_DNA"/>
</dbReference>
<proteinExistence type="predicted"/>
<evidence type="ECO:0000313" key="2">
    <source>
        <dbReference type="EMBL" id="AFS78413.1"/>
    </source>
</evidence>
<sequence>MKLLHNFKKHVKDNVLLYFALIIVFMIGISSGAITINMLKGTQKEELIKFLDSFFKVINENDVDNILLVKQSFKNNLQTLIMIWFLGITVIGIPLVAGVVLLRGFVVGFTVGFLVKELGLKGFLFSILSILPQNIFLIPWIIASSVVSIGFSIKIIKSRTNKSNKFVFLNELTRYSIVIGILFLISIIGILIESYATPMFMKLIS</sequence>
<dbReference type="Pfam" id="PF01944">
    <property type="entry name" value="SpoIIM"/>
    <property type="match status" value="1"/>
</dbReference>
<dbReference type="STRING" id="1128398.Curi_c14030"/>
<keyword evidence="1" id="KW-1133">Transmembrane helix</keyword>
<dbReference type="InterPro" id="IPR002798">
    <property type="entry name" value="SpoIIM-like"/>
</dbReference>
<feature type="transmembrane region" description="Helical" evidence="1">
    <location>
        <begin position="15"/>
        <end position="39"/>
    </location>
</feature>
<feature type="transmembrane region" description="Helical" evidence="1">
    <location>
        <begin position="172"/>
        <end position="192"/>
    </location>
</feature>
<organism evidence="2 3">
    <name type="scientific">Gottschalkia acidurici (strain ATCC 7906 / DSM 604 / BCRC 14475 / CIP 104303 / KCTC 5404 / NCIMB 10678 / 9a)</name>
    <name type="common">Clostridium acidurici</name>
    <dbReference type="NCBI Taxonomy" id="1128398"/>
    <lineage>
        <taxon>Bacteria</taxon>
        <taxon>Bacillati</taxon>
        <taxon>Bacillota</taxon>
        <taxon>Tissierellia</taxon>
        <taxon>Tissierellales</taxon>
        <taxon>Gottschalkiaceae</taxon>
        <taxon>Gottschalkia</taxon>
    </lineage>
</organism>
<dbReference type="NCBIfam" id="TIGR02831">
    <property type="entry name" value="spo_II_M"/>
    <property type="match status" value="1"/>
</dbReference>
<feature type="transmembrane region" description="Helical" evidence="1">
    <location>
        <begin position="80"/>
        <end position="102"/>
    </location>
</feature>
<evidence type="ECO:0000256" key="1">
    <source>
        <dbReference type="SAM" id="Phobius"/>
    </source>
</evidence>
<evidence type="ECO:0000313" key="3">
    <source>
        <dbReference type="Proteomes" id="UP000006094"/>
    </source>
</evidence>
<accession>K0AX99</accession>
<protein>
    <submittedName>
        <fullName evidence="2">Stage II sporolation protein M</fullName>
    </submittedName>
</protein>
<name>K0AX99_GOTA9</name>
<dbReference type="KEGG" id="cad:Curi_c14030"/>
<dbReference type="eggNOG" id="COG1300">
    <property type="taxonomic scope" value="Bacteria"/>
</dbReference>
<keyword evidence="3" id="KW-1185">Reference proteome</keyword>
<dbReference type="PIRSF" id="PIRSF038973">
    <property type="entry name" value="SpoIIM"/>
    <property type="match status" value="1"/>
</dbReference>
<dbReference type="RefSeq" id="WP_014967550.1">
    <property type="nucleotide sequence ID" value="NC_018664.1"/>
</dbReference>
<keyword evidence="1" id="KW-0472">Membrane</keyword>